<keyword evidence="6" id="KW-1185">Reference proteome</keyword>
<evidence type="ECO:0000313" key="5">
    <source>
        <dbReference type="EMBL" id="KAF7506052.1"/>
    </source>
</evidence>
<gene>
    <name evidence="5" type="ORF">GJ744_012299</name>
</gene>
<evidence type="ECO:0000256" key="1">
    <source>
        <dbReference type="SAM" id="Coils"/>
    </source>
</evidence>
<feature type="region of interest" description="Disordered" evidence="2">
    <location>
        <begin position="21"/>
        <end position="48"/>
    </location>
</feature>
<keyword evidence="3" id="KW-0812">Transmembrane</keyword>
<keyword evidence="1" id="KW-0175">Coiled coil</keyword>
<name>A0A8H7E1L2_9EURO</name>
<evidence type="ECO:0000256" key="2">
    <source>
        <dbReference type="SAM" id="MobiDB-lite"/>
    </source>
</evidence>
<dbReference type="PANTHER" id="PTHR34502">
    <property type="entry name" value="DUF6594 DOMAIN-CONTAINING PROTEIN-RELATED"/>
    <property type="match status" value="1"/>
</dbReference>
<dbReference type="Pfam" id="PF20237">
    <property type="entry name" value="DUF6594"/>
    <property type="match status" value="1"/>
</dbReference>
<keyword evidence="3" id="KW-0472">Membrane</keyword>
<proteinExistence type="predicted"/>
<reference evidence="5" key="1">
    <citation type="submission" date="2020-02" db="EMBL/GenBank/DDBJ databases">
        <authorList>
            <person name="Palmer J.M."/>
        </authorList>
    </citation>
    <scope>NUCLEOTIDE SEQUENCE</scope>
    <source>
        <strain evidence="5">EPUS1.4</strain>
        <tissue evidence="5">Thallus</tissue>
    </source>
</reference>
<feature type="coiled-coil region" evidence="1">
    <location>
        <begin position="120"/>
        <end position="172"/>
    </location>
</feature>
<dbReference type="Proteomes" id="UP000606974">
    <property type="component" value="Unassembled WGS sequence"/>
</dbReference>
<dbReference type="PANTHER" id="PTHR34502:SF3">
    <property type="entry name" value="DUF6594 DOMAIN-CONTAINING PROTEIN"/>
    <property type="match status" value="1"/>
</dbReference>
<feature type="transmembrane region" description="Helical" evidence="3">
    <location>
        <begin position="343"/>
        <end position="362"/>
    </location>
</feature>
<feature type="transmembrane region" description="Helical" evidence="3">
    <location>
        <begin position="280"/>
        <end position="301"/>
    </location>
</feature>
<dbReference type="AlphaFoldDB" id="A0A8H7E1L2"/>
<sequence>MEEGQAGLSLNQGSFSVLNPFPCSQSTEQSPTLPLNYSSTEETQSGSNSSWQTVVNLFRQRKTYRTEDAVPRENGPELREPIVRGLEQCATGYPRLAAFLDSDDNFMIYRRFGFLSSRILLDQQDKLRLLEEDLDTIDQNDAETNPHRNLTRDLLEEDNKERQELLVKIKREYCEYAKFLCAARDVMSFNKPAGDEWRSVENYIWNRKQVEEQETKFIYHKEDLVTLRPGREHAWLDRSVERLLRWLNCDLIEWTFCSKESRQKSKGIEVYYSRSRIENVVATIITSVILILLIVPIYLLYHFTSILIDAGEENVACVGILVTSTLLFSAIISVFTRAKRHEIFAASAAYCAVLVVFIGNIGGRVGMTPASS</sequence>
<accession>A0A8H7E1L2</accession>
<evidence type="ECO:0000259" key="4">
    <source>
        <dbReference type="Pfam" id="PF20237"/>
    </source>
</evidence>
<feature type="transmembrane region" description="Helical" evidence="3">
    <location>
        <begin position="313"/>
        <end position="336"/>
    </location>
</feature>
<comment type="caution">
    <text evidence="5">The sequence shown here is derived from an EMBL/GenBank/DDBJ whole genome shotgun (WGS) entry which is preliminary data.</text>
</comment>
<feature type="domain" description="DUF6594" evidence="4">
    <location>
        <begin position="93"/>
        <end position="355"/>
    </location>
</feature>
<protein>
    <recommendedName>
        <fullName evidence="4">DUF6594 domain-containing protein</fullName>
    </recommendedName>
</protein>
<dbReference type="EMBL" id="JAACFV010000095">
    <property type="protein sequence ID" value="KAF7506052.1"/>
    <property type="molecule type" value="Genomic_DNA"/>
</dbReference>
<organism evidence="5 6">
    <name type="scientific">Endocarpon pusillum</name>
    <dbReference type="NCBI Taxonomy" id="364733"/>
    <lineage>
        <taxon>Eukaryota</taxon>
        <taxon>Fungi</taxon>
        <taxon>Dikarya</taxon>
        <taxon>Ascomycota</taxon>
        <taxon>Pezizomycotina</taxon>
        <taxon>Eurotiomycetes</taxon>
        <taxon>Chaetothyriomycetidae</taxon>
        <taxon>Verrucariales</taxon>
        <taxon>Verrucariaceae</taxon>
        <taxon>Endocarpon</taxon>
    </lineage>
</organism>
<evidence type="ECO:0000256" key="3">
    <source>
        <dbReference type="SAM" id="Phobius"/>
    </source>
</evidence>
<dbReference type="InterPro" id="IPR046529">
    <property type="entry name" value="DUF6594"/>
</dbReference>
<dbReference type="OrthoDB" id="4113643at2759"/>
<keyword evidence="3" id="KW-1133">Transmembrane helix</keyword>
<evidence type="ECO:0000313" key="6">
    <source>
        <dbReference type="Proteomes" id="UP000606974"/>
    </source>
</evidence>